<proteinExistence type="predicted"/>
<dbReference type="EMBL" id="VSSQ01129659">
    <property type="protein sequence ID" value="MPN57734.1"/>
    <property type="molecule type" value="Genomic_DNA"/>
</dbReference>
<sequence length="77" mass="8835">MTSDEIYKRIIVMDSVKAANAFMKDNNISKSDIGKLCKKYDIFIDPKATKEELISRFISLTLGEKLKKKSANKYKTK</sequence>
<organism evidence="1">
    <name type="scientific">bioreactor metagenome</name>
    <dbReference type="NCBI Taxonomy" id="1076179"/>
    <lineage>
        <taxon>unclassified sequences</taxon>
        <taxon>metagenomes</taxon>
        <taxon>ecological metagenomes</taxon>
    </lineage>
</organism>
<protein>
    <submittedName>
        <fullName evidence="1">Uncharacterized protein</fullName>
    </submittedName>
</protein>
<comment type="caution">
    <text evidence="1">The sequence shown here is derived from an EMBL/GenBank/DDBJ whole genome shotgun (WGS) entry which is preliminary data.</text>
</comment>
<reference evidence="1" key="1">
    <citation type="submission" date="2019-08" db="EMBL/GenBank/DDBJ databases">
        <authorList>
            <person name="Kucharzyk K."/>
            <person name="Murdoch R.W."/>
            <person name="Higgins S."/>
            <person name="Loffler F."/>
        </authorList>
    </citation>
    <scope>NUCLEOTIDE SEQUENCE</scope>
</reference>
<evidence type="ECO:0000313" key="1">
    <source>
        <dbReference type="EMBL" id="MPN57734.1"/>
    </source>
</evidence>
<accession>A0A645JBH8</accession>
<name>A0A645JBH8_9ZZZZ</name>
<gene>
    <name evidence="1" type="ORF">SDC9_205428</name>
</gene>
<dbReference type="AlphaFoldDB" id="A0A645JBH8"/>